<feature type="region of interest" description="Disordered" evidence="1">
    <location>
        <begin position="550"/>
        <end position="569"/>
    </location>
</feature>
<reference evidence="4" key="1">
    <citation type="journal article" date="2013" name="Nat. Genet.">
        <title>The wheat powdery mildew genome shows the unique evolution of an obligate biotroph.</title>
        <authorList>
            <person name="Wicker T."/>
            <person name="Oberhaensli S."/>
            <person name="Parlange F."/>
            <person name="Buchmann J.P."/>
            <person name="Shatalina M."/>
            <person name="Roffler S."/>
            <person name="Ben-David R."/>
            <person name="Dolezel J."/>
            <person name="Simkova H."/>
            <person name="Schulze-Lefert P."/>
            <person name="Spanu P.D."/>
            <person name="Bruggmann R."/>
            <person name="Amselem J."/>
            <person name="Quesneville H."/>
            <person name="Ver Loren van Themaat E."/>
            <person name="Paape T."/>
            <person name="Shimizu K.K."/>
            <person name="Keller B."/>
        </authorList>
    </citation>
    <scope>NUCLEOTIDE SEQUENCE [LARGE SCALE GENOMIC DNA]</scope>
    <source>
        <strain evidence="4">96224</strain>
    </source>
</reference>
<dbReference type="Proteomes" id="UP000053110">
    <property type="component" value="Unassembled WGS sequence"/>
</dbReference>
<dbReference type="OrthoDB" id="3592945at2759"/>
<reference evidence="3" key="3">
    <citation type="submission" date="2018-07" db="EMBL/GenBank/DDBJ databases">
        <authorList>
            <person name="Quirk P.G."/>
            <person name="Krulwich T.A."/>
        </authorList>
    </citation>
    <scope>NUCLEOTIDE SEQUENCE</scope>
    <source>
        <strain evidence="3">96224</strain>
    </source>
</reference>
<feature type="compositionally biased region" description="Basic and acidic residues" evidence="1">
    <location>
        <begin position="556"/>
        <end position="569"/>
    </location>
</feature>
<sequence length="569" mass="64359">MEAEKFDSDFPNRVKLVCNSHLGPLLSPSPATRGEGNYASSECLSDRNQGIDQGLTHSQKVTSVDPWKYLHGPTSLDEELDALLGPVKFDLNDKTNAISRDSWVEGLTADAYQPAAPSCKRRKFKPDQAQSSSIEESSYEVDVDNVFLPPHGSKLLSPITTPTCRSPGDSSYGLSMSELYKQKNIISAVPAEGDLLERDIHNSVLSYDPQGASKLQSVYEKLPSPNQNQPSEELEKAQPRRSHQPYNFIPMDPDEPIPSTEESSSNINETRAFQMIRNKKVPDWLLEQSEKRPRNAISNQEQTNQIDQSIILSDNTKQKNMTKDSPPQRQARENTNCLLTSRESTFIQQATNEARRNELHRKITTFFPMACSLEIAGSNKDTILTLIAELITYDDYQDSAPNYQIPSSYRQILDELTCQWSTGTEKNEFRKALIAYVKEKMELELTKARQVEPSYMEGINDGDHQWIDEVGVLDDKSKKRLRDILSQSRERIAYLSNLNLHLQDENEKLRANLERVSTESYLQIEGFDDNSIMGNTETISQLLSLSQDCPIPGLEENSHDEETRHAPIE</sequence>
<dbReference type="AlphaFoldDB" id="A0A061HK99"/>
<dbReference type="HOGENOM" id="CLU_478942_0_0_1"/>
<protein>
    <submittedName>
        <fullName evidence="3">Bgt-4591</fullName>
    </submittedName>
</protein>
<feature type="compositionally biased region" description="Polar residues" evidence="1">
    <location>
        <begin position="296"/>
        <end position="334"/>
    </location>
</feature>
<dbReference type="EMBL" id="UIGY01000145">
    <property type="protein sequence ID" value="SUZ11801.1"/>
    <property type="molecule type" value="Genomic_DNA"/>
</dbReference>
<evidence type="ECO:0000256" key="1">
    <source>
        <dbReference type="SAM" id="MobiDB-lite"/>
    </source>
</evidence>
<dbReference type="EMBL" id="KE375117">
    <property type="protein sequence ID" value="EPQ63463.1"/>
    <property type="molecule type" value="Genomic_DNA"/>
</dbReference>
<organism evidence="3">
    <name type="scientific">Blumeria graminis f. sp. tritici 96224</name>
    <dbReference type="NCBI Taxonomy" id="1268274"/>
    <lineage>
        <taxon>Eukaryota</taxon>
        <taxon>Fungi</taxon>
        <taxon>Dikarya</taxon>
        <taxon>Ascomycota</taxon>
        <taxon>Pezizomycotina</taxon>
        <taxon>Leotiomycetes</taxon>
        <taxon>Erysiphales</taxon>
        <taxon>Erysiphaceae</taxon>
        <taxon>Blumeria</taxon>
    </lineage>
</organism>
<gene>
    <name evidence="2" type="ORF">BGT96224_4591</name>
    <name evidence="3" type="ORF">BGT96224V2_LOCUS4962</name>
</gene>
<feature type="region of interest" description="Disordered" evidence="1">
    <location>
        <begin position="221"/>
        <end position="266"/>
    </location>
</feature>
<proteinExistence type="predicted"/>
<reference evidence="2" key="2">
    <citation type="submission" date="2013-01" db="EMBL/GenBank/DDBJ databases">
        <title>The wheat powdery mildew genome reveals unique evolution of an obligate biotroph.</title>
        <authorList>
            <person name="Oberhaensli S."/>
            <person name="Wicker T."/>
            <person name="Keller B."/>
        </authorList>
    </citation>
    <scope>NUCLEOTIDE SEQUENCE</scope>
    <source>
        <strain evidence="2">96224</strain>
    </source>
</reference>
<evidence type="ECO:0000313" key="4">
    <source>
        <dbReference type="Proteomes" id="UP000053110"/>
    </source>
</evidence>
<evidence type="ECO:0000313" key="2">
    <source>
        <dbReference type="EMBL" id="EPQ63463.1"/>
    </source>
</evidence>
<feature type="region of interest" description="Disordered" evidence="1">
    <location>
        <begin position="294"/>
        <end position="334"/>
    </location>
</feature>
<evidence type="ECO:0000313" key="3">
    <source>
        <dbReference type="EMBL" id="SUZ11801.1"/>
    </source>
</evidence>
<feature type="non-terminal residue" evidence="3">
    <location>
        <position position="569"/>
    </location>
</feature>
<feature type="compositionally biased region" description="Low complexity" evidence="1">
    <location>
        <begin position="257"/>
        <end position="266"/>
    </location>
</feature>
<feature type="region of interest" description="Disordered" evidence="1">
    <location>
        <begin position="23"/>
        <end position="45"/>
    </location>
</feature>
<name>A0A061HK99_BLUGR</name>
<accession>A0A061HK99</accession>